<organism evidence="1 2">
    <name type="scientific">Natranaerobius trueperi</name>
    <dbReference type="NCBI Taxonomy" id="759412"/>
    <lineage>
        <taxon>Bacteria</taxon>
        <taxon>Bacillati</taxon>
        <taxon>Bacillota</taxon>
        <taxon>Clostridia</taxon>
        <taxon>Natranaerobiales</taxon>
        <taxon>Natranaerobiaceae</taxon>
        <taxon>Natranaerobius</taxon>
    </lineage>
</organism>
<proteinExistence type="predicted"/>
<reference evidence="1 2" key="1">
    <citation type="submission" date="2017-06" db="EMBL/GenBank/DDBJ databases">
        <title>Draft Genome Sequence of Natranaerobius trueperi halophilic, alkalithermophilic bacteria from soda lakes.</title>
        <authorList>
            <person name="Zhao B."/>
        </authorList>
    </citation>
    <scope>NUCLEOTIDE SEQUENCE [LARGE SCALE GENOMIC DNA]</scope>
    <source>
        <strain evidence="1 2">DSM 18760</strain>
    </source>
</reference>
<dbReference type="RefSeq" id="WP_089024218.1">
    <property type="nucleotide sequence ID" value="NZ_NIQC01000028.1"/>
</dbReference>
<comment type="caution">
    <text evidence="1">The sequence shown here is derived from an EMBL/GenBank/DDBJ whole genome shotgun (WGS) entry which is preliminary data.</text>
</comment>
<dbReference type="Gene3D" id="3.40.50.300">
    <property type="entry name" value="P-loop containing nucleotide triphosphate hydrolases"/>
    <property type="match status" value="1"/>
</dbReference>
<gene>
    <name evidence="1" type="ORF">CDO51_10485</name>
</gene>
<dbReference type="SUPFAM" id="SSF52540">
    <property type="entry name" value="P-loop containing nucleoside triphosphate hydrolases"/>
    <property type="match status" value="2"/>
</dbReference>
<evidence type="ECO:0000313" key="2">
    <source>
        <dbReference type="Proteomes" id="UP000214588"/>
    </source>
</evidence>
<protein>
    <recommendedName>
        <fullName evidence="3">ATPase</fullName>
    </recommendedName>
</protein>
<sequence>MNEQRITTFFPGGNTSFGFYSLFDYVISNPKRFYVIKGGPGTGKSTLLKKLANHFTDKRYFVEKFYCASDSESLDGIALPETNTAIIDGTAPHVIDPKSPGAIDEIIDLGQFGDTNKLKKYRIEITNIQKQVKELFNLTYNYFSLAEKTKYHIKQMQGLRKKRDELLDFKKYLTDNLFKENKVSSFNPLKLNDKSNSSARYLFASALAPQGHINLYESLFKDTDYLVYLDDDFYPETDQLMQDILNESLDRGIKPIVFMCGLNPKQIDVIYIPHFNTACLRSNNYHPIIDHYNTELINIRDKRSTPTHLNDEENISKEQFDFLINRGLTLLAQAKNIREGLEEIYIDAQDFYKVDQIEERLIDELIK</sequence>
<dbReference type="AlphaFoldDB" id="A0A226BW94"/>
<evidence type="ECO:0000313" key="1">
    <source>
        <dbReference type="EMBL" id="OWZ83052.1"/>
    </source>
</evidence>
<dbReference type="EMBL" id="NIQC01000028">
    <property type="protein sequence ID" value="OWZ83052.1"/>
    <property type="molecule type" value="Genomic_DNA"/>
</dbReference>
<name>A0A226BW94_9FIRM</name>
<keyword evidence="2" id="KW-1185">Reference proteome</keyword>
<evidence type="ECO:0008006" key="3">
    <source>
        <dbReference type="Google" id="ProtNLM"/>
    </source>
</evidence>
<dbReference type="InterPro" id="IPR027417">
    <property type="entry name" value="P-loop_NTPase"/>
</dbReference>
<dbReference type="Proteomes" id="UP000214588">
    <property type="component" value="Unassembled WGS sequence"/>
</dbReference>
<accession>A0A226BW94</accession>
<dbReference type="OrthoDB" id="9781752at2"/>